<dbReference type="SUPFAM" id="SSF48726">
    <property type="entry name" value="Immunoglobulin"/>
    <property type="match status" value="3"/>
</dbReference>
<dbReference type="InterPro" id="IPR003599">
    <property type="entry name" value="Ig_sub"/>
</dbReference>
<protein>
    <recommendedName>
        <fullName evidence="2">receptor protein-tyrosine kinase</fullName>
        <ecNumber evidence="2">2.7.10.1</ecNumber>
    </recommendedName>
</protein>
<keyword evidence="13" id="KW-1015">Disulfide bond</keyword>
<dbReference type="InterPro" id="IPR013783">
    <property type="entry name" value="Ig-like_fold"/>
</dbReference>
<evidence type="ECO:0000256" key="5">
    <source>
        <dbReference type="ARBA" id="ARBA00022692"/>
    </source>
</evidence>
<dbReference type="PROSITE" id="PS50835">
    <property type="entry name" value="IG_LIKE"/>
    <property type="match status" value="3"/>
</dbReference>
<dbReference type="AlphaFoldDB" id="A0AA36D6N8"/>
<dbReference type="GO" id="GO:0043235">
    <property type="term" value="C:receptor complex"/>
    <property type="evidence" value="ECO:0007669"/>
    <property type="project" value="TreeGrafter"/>
</dbReference>
<dbReference type="InterPro" id="IPR008266">
    <property type="entry name" value="Tyr_kinase_AS"/>
</dbReference>
<dbReference type="Pfam" id="PF00047">
    <property type="entry name" value="ig"/>
    <property type="match status" value="1"/>
</dbReference>
<evidence type="ECO:0000256" key="4">
    <source>
        <dbReference type="ARBA" id="ARBA00022679"/>
    </source>
</evidence>
<keyword evidence="7 19" id="KW-0547">Nucleotide-binding</keyword>
<evidence type="ECO:0000256" key="6">
    <source>
        <dbReference type="ARBA" id="ARBA00022737"/>
    </source>
</evidence>
<dbReference type="EMBL" id="CATQJA010002662">
    <property type="protein sequence ID" value="CAJ0580782.1"/>
    <property type="molecule type" value="Genomic_DNA"/>
</dbReference>
<dbReference type="SMART" id="SM00409">
    <property type="entry name" value="IG"/>
    <property type="match status" value="5"/>
</dbReference>
<dbReference type="InterPro" id="IPR000719">
    <property type="entry name" value="Prot_kinase_dom"/>
</dbReference>
<feature type="transmembrane region" description="Helical" evidence="22">
    <location>
        <begin position="741"/>
        <end position="762"/>
    </location>
</feature>
<feature type="region of interest" description="Disordered" evidence="21">
    <location>
        <begin position="384"/>
        <end position="405"/>
    </location>
</feature>
<dbReference type="Proteomes" id="UP001177023">
    <property type="component" value="Unassembled WGS sequence"/>
</dbReference>
<feature type="binding site" evidence="19">
    <location>
        <begin position="829"/>
        <end position="836"/>
    </location>
    <ligand>
        <name>ATP</name>
        <dbReference type="ChEBI" id="CHEBI:30616"/>
    </ligand>
</feature>
<dbReference type="InterPro" id="IPR020635">
    <property type="entry name" value="Tyr_kinase_cat_dom"/>
</dbReference>
<evidence type="ECO:0000256" key="14">
    <source>
        <dbReference type="ARBA" id="ARBA00023170"/>
    </source>
</evidence>
<feature type="binding site" evidence="20">
    <location>
        <position position="1033"/>
    </location>
    <ligand>
        <name>Mg(2+)</name>
        <dbReference type="ChEBI" id="CHEBI:18420"/>
    </ligand>
</feature>
<keyword evidence="6" id="KW-0677">Repeat</keyword>
<comment type="caution">
    <text evidence="26">The sequence shown here is derived from an EMBL/GenBank/DDBJ whole genome shotgun (WGS) entry which is preliminary data.</text>
</comment>
<dbReference type="SMART" id="SM00219">
    <property type="entry name" value="TyrKc"/>
    <property type="match status" value="1"/>
</dbReference>
<feature type="binding site" evidence="20">
    <location>
        <position position="1020"/>
    </location>
    <ligand>
        <name>Mg(2+)</name>
        <dbReference type="ChEBI" id="CHEBI:18420"/>
    </ligand>
</feature>
<dbReference type="FunFam" id="2.60.40.10:FF:000032">
    <property type="entry name" value="palladin isoform X1"/>
    <property type="match status" value="1"/>
</dbReference>
<keyword evidence="5 22" id="KW-0812">Transmembrane</keyword>
<dbReference type="InterPro" id="IPR011009">
    <property type="entry name" value="Kinase-like_dom_sf"/>
</dbReference>
<evidence type="ECO:0000256" key="9">
    <source>
        <dbReference type="ARBA" id="ARBA00022840"/>
    </source>
</evidence>
<organism evidence="26 27">
    <name type="scientific">Mesorhabditis spiculigera</name>
    <dbReference type="NCBI Taxonomy" id="96644"/>
    <lineage>
        <taxon>Eukaryota</taxon>
        <taxon>Metazoa</taxon>
        <taxon>Ecdysozoa</taxon>
        <taxon>Nematoda</taxon>
        <taxon>Chromadorea</taxon>
        <taxon>Rhabditida</taxon>
        <taxon>Rhabditina</taxon>
        <taxon>Rhabditomorpha</taxon>
        <taxon>Rhabditoidea</taxon>
        <taxon>Rhabditidae</taxon>
        <taxon>Mesorhabditinae</taxon>
        <taxon>Mesorhabditis</taxon>
    </lineage>
</organism>
<feature type="domain" description="Ig-like" evidence="25">
    <location>
        <begin position="566"/>
        <end position="622"/>
    </location>
</feature>
<evidence type="ECO:0000256" key="23">
    <source>
        <dbReference type="SAM" id="SignalP"/>
    </source>
</evidence>
<feature type="domain" description="Ig-like" evidence="25">
    <location>
        <begin position="30"/>
        <end position="128"/>
    </location>
</feature>
<evidence type="ECO:0000256" key="2">
    <source>
        <dbReference type="ARBA" id="ARBA00011902"/>
    </source>
</evidence>
<keyword evidence="15" id="KW-0325">Glycoprotein</keyword>
<keyword evidence="20" id="KW-0460">Magnesium</keyword>
<dbReference type="SUPFAM" id="SSF56112">
    <property type="entry name" value="Protein kinase-like (PK-like)"/>
    <property type="match status" value="1"/>
</dbReference>
<keyword evidence="16" id="KW-0393">Immunoglobulin domain</keyword>
<evidence type="ECO:0000256" key="12">
    <source>
        <dbReference type="ARBA" id="ARBA00023137"/>
    </source>
</evidence>
<keyword evidence="4" id="KW-0808">Transferase</keyword>
<dbReference type="InterPro" id="IPR013151">
    <property type="entry name" value="Immunoglobulin_dom"/>
</dbReference>
<dbReference type="EC" id="2.7.10.1" evidence="2"/>
<evidence type="ECO:0000313" key="27">
    <source>
        <dbReference type="Proteomes" id="UP001177023"/>
    </source>
</evidence>
<comment type="subcellular location">
    <subcellularLocation>
        <location evidence="1">Cell membrane</location>
        <topology evidence="1">Single-pass membrane protein</topology>
    </subcellularLocation>
</comment>
<dbReference type="InterPro" id="IPR036179">
    <property type="entry name" value="Ig-like_dom_sf"/>
</dbReference>
<feature type="signal peptide" evidence="23">
    <location>
        <begin position="1"/>
        <end position="20"/>
    </location>
</feature>
<feature type="region of interest" description="Disordered" evidence="21">
    <location>
        <begin position="1181"/>
        <end position="1223"/>
    </location>
</feature>
<sequence length="1223" mass="137903">MIRWFPFLFAAAALLLGARAERVEITHVEPEIKNAEDYSYVQVEAGKKLTIQCHLSGGGNIKWLFPKNEDVLGFDLRELNQRVSILPNEEQWISTLTIADMSQSDTGLYTCQNENNKEAVDSIYVFVTGPVVMLKPASDQLAASTQRMIIPCRTTEFPQTAGEVKLFLGSLDIPHNAEYDPRTGFTLDKFPPSELTSGSGKARCQYKDSTISFTVAKNNASQEFNFTLVARDDWAYAGAVNYTINCTLAVIRGEARMYKHKLEFLCPRCNNTNAVAIYNNRQHAGAFSLVLNIFSVTQEDAGEYSCIWSEEEASKEYQTKKTKMVKLAVSKEEAQIRFMPHHEELILNEGQSIDLVAAIKAYPFDLPNYSSSWKREYVTVSNNHSDPITHDEGKKIESRQPANRPGEKIEELKIINANTNDSGIYELSVQVKGLLKKTSWNVTVNTKTPRVAFQNNTQIRMQCVSSGVPLVLPKLQSRESRRGGGRFTDVPEAELETIYGTFEAGVSWRPYVSKDMLVRCMVRRGDKDVSDEQPISVANHGFRTWSNVTKAASSKAGEHKELLYAGDNVTLSCETLWQDGLEIKWKHEDTELEGEVSESGPTMIKTIELTNISPSNNGRYQCLFIRRGRVTVVGNETITVQRVRAPTPSEKQGENFSFPYHKNGTLECKMSGQPTPEIEWKKNGEPVEARHISADGSTLTINRVVEDDAGIYTCVAENRAGSYEAKYNVEVDGAPNRHARFWIILLLAALICISLCSCLALYKWRQQRKRANEQEGALRILYDELMRGGVPSHEIVDQKVPIDQRVADLPYERRLELNQENLQLGQHLGSGEFGRVVMGWLKKPARVSDSAAERARLPVAVKMPRNGNDVKQQKMLSDELKVMGAIAPHPNVLAIIGAITKQMVHGRLFLVVEICDKGSLRDYLRNLGKTSQNFKNDLRPAPASSYLQPNSAPKKVYLSELNEENGHAHGAAGEQEALLEHERIPPSSTAELLSFSMQIANGMEYLSSVPCVHRDLAARNVLLTKDKVCRIADFGMAKNTEKEYYRKTRSTENKVPVRWTSPEAITHGYYTQASDVWSFGILLYEIFTLGGTPYPDLSNEETLPRVLNGTRNSQPEFAHDDIFNLMQQCWMIDPSKRPLFTDCVHLLKEHLRLCSSPLLEQVEDQLQAEWARLESYRQWREQPEDMKNQPRNKGETTTLSERPPQSPSDRGEHIYIQDFPARV</sequence>
<dbReference type="InterPro" id="IPR007110">
    <property type="entry name" value="Ig-like_dom"/>
</dbReference>
<evidence type="ECO:0000256" key="7">
    <source>
        <dbReference type="ARBA" id="ARBA00022741"/>
    </source>
</evidence>
<name>A0AA36D6N8_9BILA</name>
<evidence type="ECO:0000256" key="21">
    <source>
        <dbReference type="SAM" id="MobiDB-lite"/>
    </source>
</evidence>
<evidence type="ECO:0000259" key="24">
    <source>
        <dbReference type="PROSITE" id="PS50011"/>
    </source>
</evidence>
<evidence type="ECO:0000256" key="10">
    <source>
        <dbReference type="ARBA" id="ARBA00022989"/>
    </source>
</evidence>
<dbReference type="PROSITE" id="PS50011">
    <property type="entry name" value="PROTEIN_KINASE_DOM"/>
    <property type="match status" value="1"/>
</dbReference>
<evidence type="ECO:0000259" key="25">
    <source>
        <dbReference type="PROSITE" id="PS50835"/>
    </source>
</evidence>
<dbReference type="FunFam" id="3.30.200.20:FF:000586">
    <property type="entry name" value="Receptor protein-tyrosine kinase"/>
    <property type="match status" value="1"/>
</dbReference>
<evidence type="ECO:0000256" key="22">
    <source>
        <dbReference type="SAM" id="Phobius"/>
    </source>
</evidence>
<dbReference type="FunFam" id="1.10.510.10:FF:000554">
    <property type="entry name" value="Predicted protein"/>
    <property type="match status" value="1"/>
</dbReference>
<feature type="non-terminal residue" evidence="26">
    <location>
        <position position="1223"/>
    </location>
</feature>
<dbReference type="GO" id="GO:0007169">
    <property type="term" value="P:cell surface receptor protein tyrosine kinase signaling pathway"/>
    <property type="evidence" value="ECO:0007669"/>
    <property type="project" value="TreeGrafter"/>
</dbReference>
<keyword evidence="12" id="KW-0829">Tyrosine-protein kinase</keyword>
<feature type="binding site" evidence="19">
    <location>
        <position position="1019"/>
    </location>
    <ligand>
        <name>ATP</name>
        <dbReference type="ChEBI" id="CHEBI:30616"/>
    </ligand>
</feature>
<evidence type="ECO:0000256" key="8">
    <source>
        <dbReference type="ARBA" id="ARBA00022777"/>
    </source>
</evidence>
<dbReference type="Gene3D" id="1.10.510.10">
    <property type="entry name" value="Transferase(Phosphotransferase) domain 1"/>
    <property type="match status" value="1"/>
</dbReference>
<dbReference type="PIRSF" id="PIRSF000615">
    <property type="entry name" value="TyrPK_CSF1-R"/>
    <property type="match status" value="1"/>
</dbReference>
<keyword evidence="3" id="KW-1003">Cell membrane</keyword>
<keyword evidence="10 22" id="KW-1133">Transmembrane helix</keyword>
<dbReference type="Pfam" id="PF07679">
    <property type="entry name" value="I-set"/>
    <property type="match status" value="1"/>
</dbReference>
<feature type="compositionally biased region" description="Basic and acidic residues" evidence="21">
    <location>
        <begin position="387"/>
        <end position="398"/>
    </location>
</feature>
<dbReference type="PANTHER" id="PTHR24416:SF602">
    <property type="entry name" value="PROTEIN VER-1-RELATED"/>
    <property type="match status" value="1"/>
</dbReference>
<evidence type="ECO:0000256" key="17">
    <source>
        <dbReference type="ARBA" id="ARBA00051243"/>
    </source>
</evidence>
<keyword evidence="27" id="KW-1185">Reference proteome</keyword>
<evidence type="ECO:0000256" key="11">
    <source>
        <dbReference type="ARBA" id="ARBA00023136"/>
    </source>
</evidence>
<feature type="domain" description="Protein kinase" evidence="24">
    <location>
        <begin position="822"/>
        <end position="1153"/>
    </location>
</feature>
<dbReference type="CDD" id="cd00096">
    <property type="entry name" value="Ig"/>
    <property type="match status" value="3"/>
</dbReference>
<dbReference type="Pfam" id="PF07714">
    <property type="entry name" value="PK_Tyr_Ser-Thr"/>
    <property type="match status" value="1"/>
</dbReference>
<evidence type="ECO:0000256" key="18">
    <source>
        <dbReference type="PIRSR" id="PIRSR000615-1"/>
    </source>
</evidence>
<keyword evidence="20" id="KW-0479">Metal-binding</keyword>
<comment type="catalytic activity">
    <reaction evidence="17">
        <text>L-tyrosyl-[protein] + ATP = O-phospho-L-tyrosyl-[protein] + ADP + H(+)</text>
        <dbReference type="Rhea" id="RHEA:10596"/>
        <dbReference type="Rhea" id="RHEA-COMP:10136"/>
        <dbReference type="Rhea" id="RHEA-COMP:20101"/>
        <dbReference type="ChEBI" id="CHEBI:15378"/>
        <dbReference type="ChEBI" id="CHEBI:30616"/>
        <dbReference type="ChEBI" id="CHEBI:46858"/>
        <dbReference type="ChEBI" id="CHEBI:61978"/>
        <dbReference type="ChEBI" id="CHEBI:456216"/>
        <dbReference type="EC" id="2.7.10.1"/>
    </reaction>
</comment>
<evidence type="ECO:0000256" key="1">
    <source>
        <dbReference type="ARBA" id="ARBA00004162"/>
    </source>
</evidence>
<dbReference type="InterPro" id="IPR013098">
    <property type="entry name" value="Ig_I-set"/>
</dbReference>
<feature type="compositionally biased region" description="Basic and acidic residues" evidence="21">
    <location>
        <begin position="1181"/>
        <end position="1194"/>
    </location>
</feature>
<keyword evidence="14" id="KW-0675">Receptor</keyword>
<feature type="domain" description="Ig-like" evidence="25">
    <location>
        <begin position="636"/>
        <end position="730"/>
    </location>
</feature>
<dbReference type="GO" id="GO:0045138">
    <property type="term" value="P:nematode male tail tip morphogenesis"/>
    <property type="evidence" value="ECO:0007669"/>
    <property type="project" value="UniProtKB-ARBA"/>
</dbReference>
<gene>
    <name evidence="26" type="ORF">MSPICULIGERA_LOCUS18965</name>
</gene>
<evidence type="ECO:0000256" key="13">
    <source>
        <dbReference type="ARBA" id="ARBA00023157"/>
    </source>
</evidence>
<feature type="active site" description="Proton acceptor" evidence="18">
    <location>
        <position position="1015"/>
    </location>
</feature>
<feature type="binding site" evidence="19">
    <location>
        <position position="862"/>
    </location>
    <ligand>
        <name>ATP</name>
        <dbReference type="ChEBI" id="CHEBI:30616"/>
    </ligand>
</feature>
<proteinExistence type="predicted"/>
<dbReference type="PANTHER" id="PTHR24416">
    <property type="entry name" value="TYROSINE-PROTEIN KINASE RECEPTOR"/>
    <property type="match status" value="1"/>
</dbReference>
<keyword evidence="9 19" id="KW-0067">ATP-binding</keyword>
<dbReference type="InterPro" id="IPR001245">
    <property type="entry name" value="Ser-Thr/Tyr_kinase_cat_dom"/>
</dbReference>
<dbReference type="GO" id="GO:0005886">
    <property type="term" value="C:plasma membrane"/>
    <property type="evidence" value="ECO:0007669"/>
    <property type="project" value="UniProtKB-SubCell"/>
</dbReference>
<accession>A0AA36D6N8</accession>
<dbReference type="CDD" id="cd00192">
    <property type="entry name" value="PTKc"/>
    <property type="match status" value="1"/>
</dbReference>
<evidence type="ECO:0000313" key="26">
    <source>
        <dbReference type="EMBL" id="CAJ0580782.1"/>
    </source>
</evidence>
<dbReference type="InterPro" id="IPR050122">
    <property type="entry name" value="RTK"/>
</dbReference>
<dbReference type="InterPro" id="IPR003598">
    <property type="entry name" value="Ig_sub2"/>
</dbReference>
<dbReference type="Gene3D" id="3.30.200.20">
    <property type="entry name" value="Phosphorylase Kinase, domain 1"/>
    <property type="match status" value="1"/>
</dbReference>
<dbReference type="GO" id="GO:0046872">
    <property type="term" value="F:metal ion binding"/>
    <property type="evidence" value="ECO:0007669"/>
    <property type="project" value="UniProtKB-KW"/>
</dbReference>
<keyword evidence="11 22" id="KW-0472">Membrane</keyword>
<evidence type="ECO:0000256" key="15">
    <source>
        <dbReference type="ARBA" id="ARBA00023180"/>
    </source>
</evidence>
<feature type="chain" id="PRO_5041358021" description="receptor protein-tyrosine kinase" evidence="23">
    <location>
        <begin position="21"/>
        <end position="1223"/>
    </location>
</feature>
<evidence type="ECO:0000256" key="19">
    <source>
        <dbReference type="PIRSR" id="PIRSR000615-2"/>
    </source>
</evidence>
<dbReference type="GO" id="GO:0005524">
    <property type="term" value="F:ATP binding"/>
    <property type="evidence" value="ECO:0007669"/>
    <property type="project" value="UniProtKB-KW"/>
</dbReference>
<dbReference type="GO" id="GO:0004714">
    <property type="term" value="F:transmembrane receptor protein tyrosine kinase activity"/>
    <property type="evidence" value="ECO:0007669"/>
    <property type="project" value="UniProtKB-EC"/>
</dbReference>
<keyword evidence="8" id="KW-0418">Kinase</keyword>
<dbReference type="Gene3D" id="2.60.40.10">
    <property type="entry name" value="Immunoglobulins"/>
    <property type="match status" value="3"/>
</dbReference>
<evidence type="ECO:0000256" key="3">
    <source>
        <dbReference type="ARBA" id="ARBA00022475"/>
    </source>
</evidence>
<keyword evidence="23" id="KW-0732">Signal</keyword>
<reference evidence="26" key="1">
    <citation type="submission" date="2023-06" db="EMBL/GenBank/DDBJ databases">
        <authorList>
            <person name="Delattre M."/>
        </authorList>
    </citation>
    <scope>NUCLEOTIDE SEQUENCE</scope>
    <source>
        <strain evidence="26">AF72</strain>
    </source>
</reference>
<evidence type="ECO:0000256" key="16">
    <source>
        <dbReference type="ARBA" id="ARBA00023319"/>
    </source>
</evidence>
<dbReference type="SMART" id="SM00408">
    <property type="entry name" value="IGc2"/>
    <property type="match status" value="3"/>
</dbReference>
<evidence type="ECO:0000256" key="20">
    <source>
        <dbReference type="PIRSR" id="PIRSR000615-3"/>
    </source>
</evidence>
<dbReference type="PROSITE" id="PS00109">
    <property type="entry name" value="PROTEIN_KINASE_TYR"/>
    <property type="match status" value="1"/>
</dbReference>